<protein>
    <recommendedName>
        <fullName evidence="3">GH16 domain-containing protein</fullName>
    </recommendedName>
</protein>
<feature type="region of interest" description="Disordered" evidence="1">
    <location>
        <begin position="75"/>
        <end position="156"/>
    </location>
</feature>
<feature type="compositionally biased region" description="Polar residues" evidence="1">
    <location>
        <begin position="364"/>
        <end position="374"/>
    </location>
</feature>
<dbReference type="CDD" id="cd00413">
    <property type="entry name" value="Glyco_hydrolase_16"/>
    <property type="match status" value="1"/>
</dbReference>
<feature type="compositionally biased region" description="Gly residues" evidence="1">
    <location>
        <begin position="125"/>
        <end position="143"/>
    </location>
</feature>
<evidence type="ECO:0000313" key="5">
    <source>
        <dbReference type="Proteomes" id="UP001501414"/>
    </source>
</evidence>
<dbReference type="EMBL" id="BAAAJK010000008">
    <property type="protein sequence ID" value="GAA1388818.1"/>
    <property type="molecule type" value="Genomic_DNA"/>
</dbReference>
<feature type="compositionally biased region" description="Low complexity" evidence="1">
    <location>
        <begin position="375"/>
        <end position="386"/>
    </location>
</feature>
<feature type="compositionally biased region" description="Gly residues" evidence="1">
    <location>
        <begin position="84"/>
        <end position="113"/>
    </location>
</feature>
<gene>
    <name evidence="4" type="ORF">GCM10009613_26780</name>
</gene>
<dbReference type="PROSITE" id="PS51762">
    <property type="entry name" value="GH16_2"/>
    <property type="match status" value="1"/>
</dbReference>
<accession>A0ABN1XXJ6</accession>
<dbReference type="InterPro" id="IPR013320">
    <property type="entry name" value="ConA-like_dom_sf"/>
</dbReference>
<reference evidence="4 5" key="1">
    <citation type="journal article" date="2019" name="Int. J. Syst. Evol. Microbiol.">
        <title>The Global Catalogue of Microorganisms (GCM) 10K type strain sequencing project: providing services to taxonomists for standard genome sequencing and annotation.</title>
        <authorList>
            <consortium name="The Broad Institute Genomics Platform"/>
            <consortium name="The Broad Institute Genome Sequencing Center for Infectious Disease"/>
            <person name="Wu L."/>
            <person name="Ma J."/>
        </authorList>
    </citation>
    <scope>NUCLEOTIDE SEQUENCE [LARGE SCALE GENOMIC DNA]</scope>
    <source>
        <strain evidence="4 5">JCM 11896</strain>
    </source>
</reference>
<feature type="chain" id="PRO_5047319203" description="GH16 domain-containing protein" evidence="2">
    <location>
        <begin position="28"/>
        <end position="392"/>
    </location>
</feature>
<dbReference type="Proteomes" id="UP001501414">
    <property type="component" value="Unassembled WGS sequence"/>
</dbReference>
<dbReference type="InterPro" id="IPR000757">
    <property type="entry name" value="Beta-glucanase-like"/>
</dbReference>
<evidence type="ECO:0000313" key="4">
    <source>
        <dbReference type="EMBL" id="GAA1388818.1"/>
    </source>
</evidence>
<dbReference type="SUPFAM" id="SSF49899">
    <property type="entry name" value="Concanavalin A-like lectins/glucanases"/>
    <property type="match status" value="1"/>
</dbReference>
<name>A0ABN1XXJ6_9PSEU</name>
<evidence type="ECO:0000256" key="1">
    <source>
        <dbReference type="SAM" id="MobiDB-lite"/>
    </source>
</evidence>
<feature type="region of interest" description="Disordered" evidence="1">
    <location>
        <begin position="361"/>
        <end position="392"/>
    </location>
</feature>
<evidence type="ECO:0000259" key="3">
    <source>
        <dbReference type="PROSITE" id="PS51762"/>
    </source>
</evidence>
<keyword evidence="5" id="KW-1185">Reference proteome</keyword>
<evidence type="ECO:0000256" key="2">
    <source>
        <dbReference type="SAM" id="SignalP"/>
    </source>
</evidence>
<feature type="signal peptide" evidence="2">
    <location>
        <begin position="1"/>
        <end position="27"/>
    </location>
</feature>
<feature type="compositionally biased region" description="Low complexity" evidence="1">
    <location>
        <begin position="114"/>
        <end position="123"/>
    </location>
</feature>
<proteinExistence type="predicted"/>
<dbReference type="Pfam" id="PF00722">
    <property type="entry name" value="Glyco_hydro_16"/>
    <property type="match status" value="1"/>
</dbReference>
<dbReference type="Gene3D" id="2.60.120.200">
    <property type="match status" value="1"/>
</dbReference>
<feature type="domain" description="GH16" evidence="3">
    <location>
        <begin position="154"/>
        <end position="362"/>
    </location>
</feature>
<organism evidence="4 5">
    <name type="scientific">Pseudonocardia kongjuensis</name>
    <dbReference type="NCBI Taxonomy" id="102227"/>
    <lineage>
        <taxon>Bacteria</taxon>
        <taxon>Bacillati</taxon>
        <taxon>Actinomycetota</taxon>
        <taxon>Actinomycetes</taxon>
        <taxon>Pseudonocardiales</taxon>
        <taxon>Pseudonocardiaceae</taxon>
        <taxon>Pseudonocardia</taxon>
    </lineage>
</organism>
<sequence length="392" mass="40194">MRSRFWSRFGPSLTLSASLMASALSPAAPVDENVVCGWRVTAVHVLAELTGDTSQRAERLRSALLDVGANEPGFVPQSCYETGSGAGSGDQGGSGSGDQGGGGAGAGDGGSGSTGSDSGSDAGDAGDGGSSSPGSGAGVGSVSGGDDSLATAGDTFGWAEPDVVDNFDDGLGDWNIYDGPGHAGNGIRSPDAASVSDGILTINGTADGTTAGMAWSQHSQQYGRWEVQMRAPVGDPAYNALALLWPTAENFPVGGEVDFAEIMDSSREKVELFLHYGEDNSQVHGEVEVDATQWQNYAVEWTPEGITAFLNGEEWWKTTDTSILPPGPMHLCLQLDWFPDNGGGGTGEVSYAWVKQWSLGAGESPSTDSEASEGSTDADSSTTITDETNRAG</sequence>
<comment type="caution">
    <text evidence="4">The sequence shown here is derived from an EMBL/GenBank/DDBJ whole genome shotgun (WGS) entry which is preliminary data.</text>
</comment>
<keyword evidence="2" id="KW-0732">Signal</keyword>